<protein>
    <submittedName>
        <fullName evidence="1">Sporulation protein YabP</fullName>
    </submittedName>
</protein>
<reference evidence="1" key="2">
    <citation type="journal article" date="2021" name="PeerJ">
        <title>Extensive microbial diversity within the chicken gut microbiome revealed by metagenomics and culture.</title>
        <authorList>
            <person name="Gilroy R."/>
            <person name="Ravi A."/>
            <person name="Getino M."/>
            <person name="Pursley I."/>
            <person name="Horton D.L."/>
            <person name="Alikhan N.F."/>
            <person name="Baker D."/>
            <person name="Gharbi K."/>
            <person name="Hall N."/>
            <person name="Watson M."/>
            <person name="Adriaenssens E.M."/>
            <person name="Foster-Nyarko E."/>
            <person name="Jarju S."/>
            <person name="Secka A."/>
            <person name="Antonio M."/>
            <person name="Oren A."/>
            <person name="Chaudhuri R.R."/>
            <person name="La Ragione R."/>
            <person name="Hildebrand F."/>
            <person name="Pallen M.J."/>
        </authorList>
    </citation>
    <scope>NUCLEOTIDE SEQUENCE</scope>
    <source>
        <strain evidence="1">CHK176-6737</strain>
    </source>
</reference>
<dbReference type="InterPro" id="IPR038705">
    <property type="entry name" value="YabP_sf"/>
</dbReference>
<name>A0A9D1MT78_9FIRM</name>
<dbReference type="Pfam" id="PF07873">
    <property type="entry name" value="YabP"/>
    <property type="match status" value="1"/>
</dbReference>
<comment type="caution">
    <text evidence="1">The sequence shown here is derived from an EMBL/GenBank/DDBJ whole genome shotgun (WGS) entry which is preliminary data.</text>
</comment>
<dbReference type="EMBL" id="DVNM01000005">
    <property type="protein sequence ID" value="HIU68520.1"/>
    <property type="molecule type" value="Genomic_DNA"/>
</dbReference>
<dbReference type="InterPro" id="IPR022476">
    <property type="entry name" value="Spore_YabP/YqfC"/>
</dbReference>
<accession>A0A9D1MT78</accession>
<evidence type="ECO:0000313" key="2">
    <source>
        <dbReference type="Proteomes" id="UP000824125"/>
    </source>
</evidence>
<dbReference type="Proteomes" id="UP000824125">
    <property type="component" value="Unassembled WGS sequence"/>
</dbReference>
<dbReference type="AlphaFoldDB" id="A0A9D1MT78"/>
<gene>
    <name evidence="1" type="ORF">IAD23_01005</name>
</gene>
<reference evidence="1" key="1">
    <citation type="submission" date="2020-10" db="EMBL/GenBank/DDBJ databases">
        <authorList>
            <person name="Gilroy R."/>
        </authorList>
    </citation>
    <scope>NUCLEOTIDE SEQUENCE</scope>
    <source>
        <strain evidence="1">CHK176-6737</strain>
    </source>
</reference>
<proteinExistence type="predicted"/>
<organism evidence="1 2">
    <name type="scientific">Candidatus Scybalenecus merdavium</name>
    <dbReference type="NCBI Taxonomy" id="2840939"/>
    <lineage>
        <taxon>Bacteria</taxon>
        <taxon>Bacillati</taxon>
        <taxon>Bacillota</taxon>
        <taxon>Clostridia</taxon>
        <taxon>Eubacteriales</taxon>
        <taxon>Oscillospiraceae</taxon>
        <taxon>Oscillospiraceae incertae sedis</taxon>
        <taxon>Candidatus Scybalenecus</taxon>
    </lineage>
</organism>
<evidence type="ECO:0000313" key="1">
    <source>
        <dbReference type="EMBL" id="HIU68520.1"/>
    </source>
</evidence>
<sequence>MEQELKNNYLKIENRQKAELGGISDVEYFNESEISAVSNLGNVLIRGEKLHIDRLSVENETMTVSGTISAVIYSEKNGPKKGFFAKLFK</sequence>
<dbReference type="Gene3D" id="2.60.40.2000">
    <property type="match status" value="1"/>
</dbReference>